<proteinExistence type="predicted"/>
<dbReference type="Proteomes" id="UP000623776">
    <property type="component" value="Unassembled WGS sequence"/>
</dbReference>
<protein>
    <recommendedName>
        <fullName evidence="3">DUF1289 domain-containing protein</fullName>
    </recommendedName>
</protein>
<organism evidence="1 2">
    <name type="scientific">Vreelandella hamiltonii</name>
    <dbReference type="NCBI Taxonomy" id="502829"/>
    <lineage>
        <taxon>Bacteria</taxon>
        <taxon>Pseudomonadati</taxon>
        <taxon>Pseudomonadota</taxon>
        <taxon>Gammaproteobacteria</taxon>
        <taxon>Oceanospirillales</taxon>
        <taxon>Halomonadaceae</taxon>
        <taxon>Vreelandella</taxon>
    </lineage>
</organism>
<name>A0A8H9I2X7_9GAMM</name>
<keyword evidence="2" id="KW-1185">Reference proteome</keyword>
<evidence type="ECO:0000313" key="1">
    <source>
        <dbReference type="EMBL" id="GGW29645.1"/>
    </source>
</evidence>
<evidence type="ECO:0008006" key="3">
    <source>
        <dbReference type="Google" id="ProtNLM"/>
    </source>
</evidence>
<reference evidence="2" key="1">
    <citation type="journal article" date="2019" name="Int. J. Syst. Evol. Microbiol.">
        <title>The Global Catalogue of Microorganisms (GCM) 10K type strain sequencing project: providing services to taxonomists for standard genome sequencing and annotation.</title>
        <authorList>
            <consortium name="The Broad Institute Genomics Platform"/>
            <consortium name="The Broad Institute Genome Sequencing Center for Infectious Disease"/>
            <person name="Wu L."/>
            <person name="Ma J."/>
        </authorList>
    </citation>
    <scope>NUCLEOTIDE SEQUENCE [LARGE SCALE GENOMIC DNA]</scope>
    <source>
        <strain evidence="2">KCTC 22154</strain>
    </source>
</reference>
<comment type="caution">
    <text evidence="1">The sequence shown here is derived from an EMBL/GenBank/DDBJ whole genome shotgun (WGS) entry which is preliminary data.</text>
</comment>
<dbReference type="PANTHER" id="PTHR35175">
    <property type="entry name" value="DUF1289 DOMAIN-CONTAINING PROTEIN"/>
    <property type="match status" value="1"/>
</dbReference>
<dbReference type="PANTHER" id="PTHR35175:SF2">
    <property type="entry name" value="DUF1289 DOMAIN-CONTAINING PROTEIN"/>
    <property type="match status" value="1"/>
</dbReference>
<dbReference type="EMBL" id="BMXN01000012">
    <property type="protein sequence ID" value="GGW29645.1"/>
    <property type="molecule type" value="Genomic_DNA"/>
</dbReference>
<dbReference type="AlphaFoldDB" id="A0A8H9I2X7"/>
<evidence type="ECO:0000313" key="2">
    <source>
        <dbReference type="Proteomes" id="UP000623776"/>
    </source>
</evidence>
<dbReference type="Pfam" id="PF06945">
    <property type="entry name" value="DUF1289"/>
    <property type="match status" value="1"/>
</dbReference>
<sequence length="90" mass="9995">MVKCRWVDALREPSPHFEPDTTPPMLNQPRPVSPCRHICQINPETALCSGCGRTLDEIACWGSMTDAEKAPVWTRIEQAGYLDIGDDATP</sequence>
<dbReference type="InterPro" id="IPR010710">
    <property type="entry name" value="DUF1289"/>
</dbReference>
<gene>
    <name evidence="1" type="ORF">GCM10007157_22090</name>
</gene>
<accession>A0A8H9I2X7</accession>